<feature type="compositionally biased region" description="Low complexity" evidence="4">
    <location>
        <begin position="152"/>
        <end position="169"/>
    </location>
</feature>
<reference evidence="7" key="1">
    <citation type="journal article" date="2019" name="Int. J. Syst. Evol. Microbiol.">
        <title>The Global Catalogue of Microorganisms (GCM) 10K type strain sequencing project: providing services to taxonomists for standard genome sequencing and annotation.</title>
        <authorList>
            <consortium name="The Broad Institute Genomics Platform"/>
            <consortium name="The Broad Institute Genome Sequencing Center for Infectious Disease"/>
            <person name="Wu L."/>
            <person name="Ma J."/>
        </authorList>
    </citation>
    <scope>NUCLEOTIDE SEQUENCE [LARGE SCALE GENOMIC DNA]</scope>
    <source>
        <strain evidence="7">NBRC 108730</strain>
    </source>
</reference>
<evidence type="ECO:0000256" key="1">
    <source>
        <dbReference type="ARBA" id="ARBA00023015"/>
    </source>
</evidence>
<keyword evidence="3" id="KW-0804">Transcription</keyword>
<dbReference type="Proteomes" id="UP001157017">
    <property type="component" value="Unassembled WGS sequence"/>
</dbReference>
<dbReference type="InterPro" id="IPR039425">
    <property type="entry name" value="RNA_pol_sigma-70-like"/>
</dbReference>
<dbReference type="EMBL" id="BSUZ01000001">
    <property type="protein sequence ID" value="GMA87587.1"/>
    <property type="molecule type" value="Genomic_DNA"/>
</dbReference>
<protein>
    <recommendedName>
        <fullName evidence="5">RNA polymerase sigma-70 region 2 domain-containing protein</fullName>
    </recommendedName>
</protein>
<gene>
    <name evidence="6" type="ORF">GCM10025868_28370</name>
</gene>
<feature type="compositionally biased region" description="Polar residues" evidence="4">
    <location>
        <begin position="198"/>
        <end position="211"/>
    </location>
</feature>
<comment type="caution">
    <text evidence="6">The sequence shown here is derived from an EMBL/GenBank/DDBJ whole genome shotgun (WGS) entry which is preliminary data.</text>
</comment>
<sequence length="211" mass="23028">MTDVLHTDEVAEQPVARPTEHDLQPFRREPTGYCYRMLGSAFDADDAVQETMVRAWKALDRFEGRSSLRSWLYRIATNVCLDHLDARGRRALPMDMSPDPSAPVVESLGTPSPEGTWVEPAPTTMLQPAGDPADLAVAREGVKARLRRRAADPAPEAARRAGAARGAALARRRGRRACSRPPSRRSTARCSGPGRRSPTATSATRPCASTR</sequence>
<accession>A0ABQ6JL61</accession>
<dbReference type="SUPFAM" id="SSF88946">
    <property type="entry name" value="Sigma2 domain of RNA polymerase sigma factors"/>
    <property type="match status" value="1"/>
</dbReference>
<feature type="compositionally biased region" description="Basic residues" evidence="4">
    <location>
        <begin position="170"/>
        <end position="187"/>
    </location>
</feature>
<feature type="domain" description="RNA polymerase sigma-70 region 2" evidence="5">
    <location>
        <begin position="31"/>
        <end position="89"/>
    </location>
</feature>
<evidence type="ECO:0000313" key="6">
    <source>
        <dbReference type="EMBL" id="GMA87587.1"/>
    </source>
</evidence>
<evidence type="ECO:0000256" key="3">
    <source>
        <dbReference type="ARBA" id="ARBA00023163"/>
    </source>
</evidence>
<name>A0ABQ6JL61_9ACTN</name>
<keyword evidence="2" id="KW-0731">Sigma factor</keyword>
<feature type="region of interest" description="Disordered" evidence="4">
    <location>
        <begin position="1"/>
        <end position="21"/>
    </location>
</feature>
<dbReference type="InterPro" id="IPR014284">
    <property type="entry name" value="RNA_pol_sigma-70_dom"/>
</dbReference>
<dbReference type="Gene3D" id="1.10.1740.10">
    <property type="match status" value="1"/>
</dbReference>
<proteinExistence type="predicted"/>
<dbReference type="Pfam" id="PF04542">
    <property type="entry name" value="Sigma70_r2"/>
    <property type="match status" value="1"/>
</dbReference>
<dbReference type="NCBIfam" id="TIGR02937">
    <property type="entry name" value="sigma70-ECF"/>
    <property type="match status" value="1"/>
</dbReference>
<feature type="region of interest" description="Disordered" evidence="4">
    <location>
        <begin position="94"/>
        <end position="114"/>
    </location>
</feature>
<dbReference type="PANTHER" id="PTHR43133">
    <property type="entry name" value="RNA POLYMERASE ECF-TYPE SIGMA FACTO"/>
    <property type="match status" value="1"/>
</dbReference>
<evidence type="ECO:0000256" key="2">
    <source>
        <dbReference type="ARBA" id="ARBA00023082"/>
    </source>
</evidence>
<organism evidence="6 7">
    <name type="scientific">Angustibacter aerolatus</name>
    <dbReference type="NCBI Taxonomy" id="1162965"/>
    <lineage>
        <taxon>Bacteria</taxon>
        <taxon>Bacillati</taxon>
        <taxon>Actinomycetota</taxon>
        <taxon>Actinomycetes</taxon>
        <taxon>Kineosporiales</taxon>
        <taxon>Kineosporiaceae</taxon>
    </lineage>
</organism>
<dbReference type="InterPro" id="IPR007627">
    <property type="entry name" value="RNA_pol_sigma70_r2"/>
</dbReference>
<keyword evidence="1" id="KW-0805">Transcription regulation</keyword>
<dbReference type="PANTHER" id="PTHR43133:SF65">
    <property type="entry name" value="ECF RNA POLYMERASE SIGMA FACTOR SIGG"/>
    <property type="match status" value="1"/>
</dbReference>
<dbReference type="InterPro" id="IPR013325">
    <property type="entry name" value="RNA_pol_sigma_r2"/>
</dbReference>
<keyword evidence="7" id="KW-1185">Reference proteome</keyword>
<evidence type="ECO:0000259" key="5">
    <source>
        <dbReference type="Pfam" id="PF04542"/>
    </source>
</evidence>
<evidence type="ECO:0000256" key="4">
    <source>
        <dbReference type="SAM" id="MobiDB-lite"/>
    </source>
</evidence>
<feature type="region of interest" description="Disordered" evidence="4">
    <location>
        <begin position="146"/>
        <end position="211"/>
    </location>
</feature>
<evidence type="ECO:0000313" key="7">
    <source>
        <dbReference type="Proteomes" id="UP001157017"/>
    </source>
</evidence>